<organism evidence="1 2">
    <name type="scientific">Stephania cephalantha</name>
    <dbReference type="NCBI Taxonomy" id="152367"/>
    <lineage>
        <taxon>Eukaryota</taxon>
        <taxon>Viridiplantae</taxon>
        <taxon>Streptophyta</taxon>
        <taxon>Embryophyta</taxon>
        <taxon>Tracheophyta</taxon>
        <taxon>Spermatophyta</taxon>
        <taxon>Magnoliopsida</taxon>
        <taxon>Ranunculales</taxon>
        <taxon>Menispermaceae</taxon>
        <taxon>Menispermoideae</taxon>
        <taxon>Cissampelideae</taxon>
        <taxon>Stephania</taxon>
    </lineage>
</organism>
<evidence type="ECO:0000313" key="1">
    <source>
        <dbReference type="EMBL" id="KAK9148336.1"/>
    </source>
</evidence>
<dbReference type="EMBL" id="JBBNAG010000003">
    <property type="protein sequence ID" value="KAK9148336.1"/>
    <property type="molecule type" value="Genomic_DNA"/>
</dbReference>
<protein>
    <submittedName>
        <fullName evidence="1">Uncharacterized protein</fullName>
    </submittedName>
</protein>
<dbReference type="AlphaFoldDB" id="A0AAP0K9D7"/>
<gene>
    <name evidence="1" type="ORF">Scep_007093</name>
</gene>
<proteinExistence type="predicted"/>
<dbReference type="Proteomes" id="UP001419268">
    <property type="component" value="Unassembled WGS sequence"/>
</dbReference>
<keyword evidence="2" id="KW-1185">Reference proteome</keyword>
<evidence type="ECO:0000313" key="2">
    <source>
        <dbReference type="Proteomes" id="UP001419268"/>
    </source>
</evidence>
<name>A0AAP0K9D7_9MAGN</name>
<accession>A0AAP0K9D7</accession>
<comment type="caution">
    <text evidence="1">The sequence shown here is derived from an EMBL/GenBank/DDBJ whole genome shotgun (WGS) entry which is preliminary data.</text>
</comment>
<sequence length="169" mass="19675">MLHHKTHWLIRAFYATSTHVICSVICKISNPDPEKTVIDFLLKRVEVNELTQVEEYCSEIVEELEVFRTEPTITISQNEEKEVYVKVEVIYVRPNDKLRGIEEVRSRLGEGETERKRDPNPMMMMGEGDKLVSESGLLEIRFQSYLKCQLVRLVTESNADKLSLHFMIS</sequence>
<reference evidence="1 2" key="1">
    <citation type="submission" date="2024-01" db="EMBL/GenBank/DDBJ databases">
        <title>Genome assemblies of Stephania.</title>
        <authorList>
            <person name="Yang L."/>
        </authorList>
    </citation>
    <scope>NUCLEOTIDE SEQUENCE [LARGE SCALE GENOMIC DNA]</scope>
    <source>
        <strain evidence="1">JXDWG</strain>
        <tissue evidence="1">Leaf</tissue>
    </source>
</reference>